<keyword evidence="8" id="KW-0175">Coiled coil</keyword>
<evidence type="ECO:0000256" key="6">
    <source>
        <dbReference type="ARBA" id="ARBA00023268"/>
    </source>
</evidence>
<keyword evidence="11" id="KW-1185">Reference proteome</keyword>
<proteinExistence type="predicted"/>
<sequence>MTTSANQYVEALRSSLKEIDRLRKQNQRLIAAAVEPIAIVGIGCRYPGGVASPEDLWQVVAEGRDVIGGFPADRGWDVSELDSATIEGGFLEDPASFDSGFFGISPREAVVMDPQQRLLLETAWEALERAGVNAQSLRGTRTGVFMGTTSQDYADLLSRSGEDVGLYATTAFAASVLSGRISYLLGLEGPAVTVDTACSSSLVALHLASSALRAGECDLALAGGVAVMTTPAGFAAFTSQGGLAGNGRCKAFSDDADGTGWSEGVGVLVLKRLSDAQRAGDKILAVVRGSAVNQDGASNGLTAPNGPSQQRVIRQALENGGLAPSDVDAVEAHGTGTTLGDPIEAQAILSVYGQDRAEPLYLGSVKSNIGHPQGAAGVAGVIKVVMALRNGLLPKTLHLGTPSTQVDWTRGNVSLLHEARPWPSVDRPLRAGVSAFGVSGTNAHVILEQAPPVVVESSVAAAPVVLPWVLSARTPAALEEQRVRLQSVVDALSPLDIAFTLATARASFEQRAVVLPDGTELARGVAVEEHTLAFLFSGQGSQRLGMGRELHARFPVFATAFDAALAHLDPALRSVMWGEDAAALEQTRYTQPALFAFEVAMYRLLESFGLVPEQVAGHSIGEIAAAHVAGVFSLEDACALVTARASLMQALPSGGVMFALEATEDEVLPHLTGGVSIAAVNGPRSVVIAGVEQETRRIVEQFDDRKTKQLKVSHAFHSP</sequence>
<dbReference type="InterPro" id="IPR018201">
    <property type="entry name" value="Ketoacyl_synth_AS"/>
</dbReference>
<evidence type="ECO:0000313" key="11">
    <source>
        <dbReference type="Proteomes" id="UP000033393"/>
    </source>
</evidence>
<dbReference type="InterPro" id="IPR016039">
    <property type="entry name" value="Thiolase-like"/>
</dbReference>
<dbReference type="GO" id="GO:0030639">
    <property type="term" value="P:polyketide biosynthetic process"/>
    <property type="evidence" value="ECO:0007669"/>
    <property type="project" value="UniProtKB-ARBA"/>
</dbReference>
<dbReference type="EMBL" id="JYJG01000587">
    <property type="protein sequence ID" value="KJK33095.1"/>
    <property type="molecule type" value="Genomic_DNA"/>
</dbReference>
<keyword evidence="6" id="KW-0511">Multifunctional enzyme</keyword>
<dbReference type="Gene3D" id="3.30.70.250">
    <property type="entry name" value="Malonyl-CoA ACP transacylase, ACP-binding"/>
    <property type="match status" value="1"/>
</dbReference>
<reference evidence="10 11" key="1">
    <citation type="submission" date="2015-02" db="EMBL/GenBank/DDBJ databases">
        <authorList>
            <person name="Ju K.-S."/>
            <person name="Doroghazi J.R."/>
            <person name="Metcalf W."/>
        </authorList>
    </citation>
    <scope>NUCLEOTIDE SEQUENCE [LARGE SCALE GENOMIC DNA]</scope>
    <source>
        <strain evidence="10 11">NRRL B-16140</strain>
    </source>
</reference>
<evidence type="ECO:0000313" key="10">
    <source>
        <dbReference type="EMBL" id="KJK33095.1"/>
    </source>
</evidence>
<keyword evidence="3" id="KW-0597">Phosphoprotein</keyword>
<comment type="cofactor">
    <cofactor evidence="1">
        <name>pantetheine 4'-phosphate</name>
        <dbReference type="ChEBI" id="CHEBI:47942"/>
    </cofactor>
</comment>
<dbReference type="SUPFAM" id="SSF52151">
    <property type="entry name" value="FabD/lysophospholipase-like"/>
    <property type="match status" value="1"/>
</dbReference>
<dbReference type="PROSITE" id="PS00606">
    <property type="entry name" value="KS3_1"/>
    <property type="match status" value="1"/>
</dbReference>
<dbReference type="AlphaFoldDB" id="A0A0F0GA46"/>
<dbReference type="SMART" id="SM00827">
    <property type="entry name" value="PKS_AT"/>
    <property type="match status" value="1"/>
</dbReference>
<dbReference type="eggNOG" id="COG3321">
    <property type="taxonomic scope" value="Bacteria"/>
</dbReference>
<dbReference type="CDD" id="cd00833">
    <property type="entry name" value="PKS"/>
    <property type="match status" value="1"/>
</dbReference>
<dbReference type="GO" id="GO:0006633">
    <property type="term" value="P:fatty acid biosynthetic process"/>
    <property type="evidence" value="ECO:0007669"/>
    <property type="project" value="InterPro"/>
</dbReference>
<evidence type="ECO:0000256" key="1">
    <source>
        <dbReference type="ARBA" id="ARBA00001957"/>
    </source>
</evidence>
<dbReference type="SUPFAM" id="SSF55048">
    <property type="entry name" value="Probable ACP-binding domain of malonyl-CoA ACP transacylase"/>
    <property type="match status" value="1"/>
</dbReference>
<dbReference type="PROSITE" id="PS52004">
    <property type="entry name" value="KS3_2"/>
    <property type="match status" value="1"/>
</dbReference>
<dbReference type="Proteomes" id="UP000033393">
    <property type="component" value="Unassembled WGS sequence"/>
</dbReference>
<dbReference type="Pfam" id="PF08990">
    <property type="entry name" value="Docking"/>
    <property type="match status" value="1"/>
</dbReference>
<organism evidence="10 11">
    <name type="scientific">Lentzea aerocolonigenes</name>
    <name type="common">Lechevalieria aerocolonigenes</name>
    <name type="synonym">Saccharothrix aerocolonigenes</name>
    <dbReference type="NCBI Taxonomy" id="68170"/>
    <lineage>
        <taxon>Bacteria</taxon>
        <taxon>Bacillati</taxon>
        <taxon>Actinomycetota</taxon>
        <taxon>Actinomycetes</taxon>
        <taxon>Pseudonocardiales</taxon>
        <taxon>Pseudonocardiaceae</taxon>
        <taxon>Lentzea</taxon>
    </lineage>
</organism>
<dbReference type="Pfam" id="PF00109">
    <property type="entry name" value="ketoacyl-synt"/>
    <property type="match status" value="1"/>
</dbReference>
<dbReference type="InterPro" id="IPR014030">
    <property type="entry name" value="Ketoacyl_synth_N"/>
</dbReference>
<comment type="caution">
    <text evidence="10">The sequence shown here is derived from an EMBL/GenBank/DDBJ whole genome shotgun (WGS) entry which is preliminary data.</text>
</comment>
<dbReference type="InterPro" id="IPR032821">
    <property type="entry name" value="PKS_assoc"/>
</dbReference>
<feature type="domain" description="Ketosynthase family 3 (KS3)" evidence="9">
    <location>
        <begin position="34"/>
        <end position="449"/>
    </location>
</feature>
<dbReference type="SMART" id="SM00825">
    <property type="entry name" value="PKS_KS"/>
    <property type="match status" value="1"/>
</dbReference>
<feature type="coiled-coil region" evidence="8">
    <location>
        <begin position="5"/>
        <end position="32"/>
    </location>
</feature>
<dbReference type="OrthoDB" id="3651481at2"/>
<protein>
    <submittedName>
        <fullName evidence="10">Polyketide synthase</fullName>
    </submittedName>
</protein>
<evidence type="ECO:0000256" key="8">
    <source>
        <dbReference type="SAM" id="Coils"/>
    </source>
</evidence>
<evidence type="ECO:0000256" key="4">
    <source>
        <dbReference type="ARBA" id="ARBA00022679"/>
    </source>
</evidence>
<dbReference type="InterPro" id="IPR016036">
    <property type="entry name" value="Malonyl_transacylase_ACP-bd"/>
</dbReference>
<keyword evidence="4" id="KW-0808">Transferase</keyword>
<dbReference type="Pfam" id="PF16197">
    <property type="entry name" value="KAsynt_C_assoc"/>
    <property type="match status" value="1"/>
</dbReference>
<dbReference type="FunFam" id="3.40.47.10:FF:000019">
    <property type="entry name" value="Polyketide synthase type I"/>
    <property type="match status" value="1"/>
</dbReference>
<dbReference type="InterPro" id="IPR020841">
    <property type="entry name" value="PKS_Beta-ketoAc_synthase_dom"/>
</dbReference>
<dbReference type="GO" id="GO:0004312">
    <property type="term" value="F:fatty acid synthase activity"/>
    <property type="evidence" value="ECO:0007669"/>
    <property type="project" value="TreeGrafter"/>
</dbReference>
<dbReference type="Pfam" id="PF00698">
    <property type="entry name" value="Acyl_transf_1"/>
    <property type="match status" value="1"/>
</dbReference>
<accession>A0A0F0GA46</accession>
<keyword evidence="7" id="KW-0012">Acyltransferase</keyword>
<gene>
    <name evidence="10" type="ORF">UK23_47595</name>
</gene>
<dbReference type="PANTHER" id="PTHR43775:SF51">
    <property type="entry name" value="INACTIVE PHENOLPHTHIOCEROL SYNTHESIS POLYKETIDE SYNTHASE TYPE I PKS1-RELATED"/>
    <property type="match status" value="1"/>
</dbReference>
<dbReference type="SUPFAM" id="SSF53901">
    <property type="entry name" value="Thiolase-like"/>
    <property type="match status" value="1"/>
</dbReference>
<evidence type="ECO:0000256" key="7">
    <source>
        <dbReference type="ARBA" id="ARBA00023315"/>
    </source>
</evidence>
<dbReference type="Pfam" id="PF02801">
    <property type="entry name" value="Ketoacyl-synt_C"/>
    <property type="match status" value="1"/>
</dbReference>
<keyword evidence="5" id="KW-0045">Antibiotic biosynthesis</keyword>
<dbReference type="InterPro" id="IPR001227">
    <property type="entry name" value="Ac_transferase_dom_sf"/>
</dbReference>
<evidence type="ECO:0000259" key="9">
    <source>
        <dbReference type="PROSITE" id="PS52004"/>
    </source>
</evidence>
<name>A0A0F0GA46_LENAE</name>
<dbReference type="GO" id="GO:0004315">
    <property type="term" value="F:3-oxoacyl-[acyl-carrier-protein] synthase activity"/>
    <property type="evidence" value="ECO:0007669"/>
    <property type="project" value="InterPro"/>
</dbReference>
<evidence type="ECO:0000256" key="2">
    <source>
        <dbReference type="ARBA" id="ARBA00022450"/>
    </source>
</evidence>
<dbReference type="Gene3D" id="3.40.47.10">
    <property type="match status" value="1"/>
</dbReference>
<dbReference type="InterPro" id="IPR014043">
    <property type="entry name" value="Acyl_transferase_dom"/>
</dbReference>
<evidence type="ECO:0000256" key="3">
    <source>
        <dbReference type="ARBA" id="ARBA00022553"/>
    </source>
</evidence>
<dbReference type="InterPro" id="IPR015083">
    <property type="entry name" value="NorB/c/GfsB-D-like_docking"/>
</dbReference>
<dbReference type="Gene3D" id="3.40.366.10">
    <property type="entry name" value="Malonyl-Coenzyme A Acyl Carrier Protein, domain 2"/>
    <property type="match status" value="1"/>
</dbReference>
<evidence type="ECO:0000256" key="5">
    <source>
        <dbReference type="ARBA" id="ARBA00023194"/>
    </source>
</evidence>
<dbReference type="GO" id="GO:0017000">
    <property type="term" value="P:antibiotic biosynthetic process"/>
    <property type="evidence" value="ECO:0007669"/>
    <property type="project" value="UniProtKB-KW"/>
</dbReference>
<dbReference type="PANTHER" id="PTHR43775">
    <property type="entry name" value="FATTY ACID SYNTHASE"/>
    <property type="match status" value="1"/>
</dbReference>
<dbReference type="RefSeq" id="WP_045318482.1">
    <property type="nucleotide sequence ID" value="NZ_JYJG01000587.1"/>
</dbReference>
<dbReference type="InterPro" id="IPR016035">
    <property type="entry name" value="Acyl_Trfase/lysoPLipase"/>
</dbReference>
<dbReference type="Gene3D" id="3.30.70.3290">
    <property type="match status" value="1"/>
</dbReference>
<feature type="non-terminal residue" evidence="10">
    <location>
        <position position="719"/>
    </location>
</feature>
<dbReference type="InterPro" id="IPR050091">
    <property type="entry name" value="PKS_NRPS_Biosynth_Enz"/>
</dbReference>
<dbReference type="InterPro" id="IPR014031">
    <property type="entry name" value="Ketoacyl_synth_C"/>
</dbReference>
<keyword evidence="2" id="KW-0596">Phosphopantetheine</keyword>